<evidence type="ECO:0000313" key="2">
    <source>
        <dbReference type="Proteomes" id="UP000280307"/>
    </source>
</evidence>
<accession>A0A426U6A5</accession>
<dbReference type="Proteomes" id="UP000280307">
    <property type="component" value="Unassembled WGS sequence"/>
</dbReference>
<comment type="caution">
    <text evidence="1">The sequence shown here is derived from an EMBL/GenBank/DDBJ whole genome shotgun (WGS) entry which is preliminary data.</text>
</comment>
<dbReference type="AlphaFoldDB" id="A0A426U6A5"/>
<gene>
    <name evidence="1" type="ORF">EI684_04370</name>
</gene>
<proteinExistence type="predicted"/>
<protein>
    <submittedName>
        <fullName evidence="1">Uncharacterized protein</fullName>
    </submittedName>
</protein>
<name>A0A426U6A5_9CHLR</name>
<evidence type="ECO:0000313" key="1">
    <source>
        <dbReference type="EMBL" id="RRR75567.1"/>
    </source>
</evidence>
<sequence length="110" mass="12652">MTTTLAPTRMWVRFDLTNEPWELIALTRQRHAGRSQRVSHYRYGTHPDYCFLMCVGTPVTGLIGRVVEVSIERDVGGPVLTVHRVVTAEDAEARYPSLQELVWRIRTNEL</sequence>
<organism evidence="1 2">
    <name type="scientific">Candidatus Viridilinea halotolerans</name>
    <dbReference type="NCBI Taxonomy" id="2491704"/>
    <lineage>
        <taxon>Bacteria</taxon>
        <taxon>Bacillati</taxon>
        <taxon>Chloroflexota</taxon>
        <taxon>Chloroflexia</taxon>
        <taxon>Chloroflexales</taxon>
        <taxon>Chloroflexineae</taxon>
        <taxon>Oscillochloridaceae</taxon>
        <taxon>Candidatus Viridilinea</taxon>
    </lineage>
</organism>
<dbReference type="EMBL" id="RSAS01000178">
    <property type="protein sequence ID" value="RRR75567.1"/>
    <property type="molecule type" value="Genomic_DNA"/>
</dbReference>
<reference evidence="1 2" key="1">
    <citation type="submission" date="2018-12" db="EMBL/GenBank/DDBJ databases">
        <title>Genome Sequence of Candidatus Viridilinea halotolerans isolated from saline sulfide-rich spring.</title>
        <authorList>
            <person name="Grouzdev D.S."/>
            <person name="Burganskaya E.I."/>
            <person name="Krutkina M.S."/>
            <person name="Sukhacheva M.V."/>
            <person name="Gorlenko V.M."/>
        </authorList>
    </citation>
    <scope>NUCLEOTIDE SEQUENCE [LARGE SCALE GENOMIC DNA]</scope>
    <source>
        <strain evidence="1">Chok-6</strain>
    </source>
</reference>